<evidence type="ECO:0000256" key="1">
    <source>
        <dbReference type="SAM" id="SignalP"/>
    </source>
</evidence>
<evidence type="ECO:0000313" key="2">
    <source>
        <dbReference type="Proteomes" id="UP000829999"/>
    </source>
</evidence>
<gene>
    <name evidence="3" type="primary">LOC118276812</name>
</gene>
<protein>
    <submittedName>
        <fullName evidence="3">Uncharacterized protein LOC118276812</fullName>
    </submittedName>
</protein>
<dbReference type="SUPFAM" id="SSF57362">
    <property type="entry name" value="BPTI-like"/>
    <property type="match status" value="1"/>
</dbReference>
<proteinExistence type="predicted"/>
<dbReference type="Proteomes" id="UP000829999">
    <property type="component" value="Chromosome 15"/>
</dbReference>
<evidence type="ECO:0000313" key="3">
    <source>
        <dbReference type="RefSeq" id="XP_050554508.1"/>
    </source>
</evidence>
<dbReference type="RefSeq" id="XP_050554508.1">
    <property type="nucleotide sequence ID" value="XM_050698551.1"/>
</dbReference>
<organism evidence="2 3">
    <name type="scientific">Spodoptera frugiperda</name>
    <name type="common">Fall armyworm</name>
    <dbReference type="NCBI Taxonomy" id="7108"/>
    <lineage>
        <taxon>Eukaryota</taxon>
        <taxon>Metazoa</taxon>
        <taxon>Ecdysozoa</taxon>
        <taxon>Arthropoda</taxon>
        <taxon>Hexapoda</taxon>
        <taxon>Insecta</taxon>
        <taxon>Pterygota</taxon>
        <taxon>Neoptera</taxon>
        <taxon>Endopterygota</taxon>
        <taxon>Lepidoptera</taxon>
        <taxon>Glossata</taxon>
        <taxon>Ditrysia</taxon>
        <taxon>Noctuoidea</taxon>
        <taxon>Noctuidae</taxon>
        <taxon>Amphipyrinae</taxon>
        <taxon>Spodoptera</taxon>
    </lineage>
</organism>
<keyword evidence="1" id="KW-0732">Signal</keyword>
<reference evidence="3" key="1">
    <citation type="submission" date="2025-08" db="UniProtKB">
        <authorList>
            <consortium name="RefSeq"/>
        </authorList>
    </citation>
    <scope>IDENTIFICATION</scope>
    <source>
        <tissue evidence="3">Whole larval tissue</tissue>
    </source>
</reference>
<sequence>MWKVVVTIVVLSALCDIYALDYRLCQETPKEKHCLIEYSVRYRWPHQVRYVYNWHTKSCFEIRWSAHCPAVPLPTVTNNFPSESECLDECGGWA</sequence>
<dbReference type="GO" id="GO:0004867">
    <property type="term" value="F:serine-type endopeptidase inhibitor activity"/>
    <property type="evidence" value="ECO:0007669"/>
    <property type="project" value="InterPro"/>
</dbReference>
<feature type="signal peptide" evidence="1">
    <location>
        <begin position="1"/>
        <end position="19"/>
    </location>
</feature>
<name>A0A9R0DWG0_SPOFR</name>
<dbReference type="AlphaFoldDB" id="A0A9R0DWG0"/>
<feature type="chain" id="PRO_5040393771" evidence="1">
    <location>
        <begin position="20"/>
        <end position="94"/>
    </location>
</feature>
<dbReference type="Gene3D" id="4.10.410.10">
    <property type="entry name" value="Pancreatic trypsin inhibitor Kunitz domain"/>
    <property type="match status" value="1"/>
</dbReference>
<dbReference type="GeneID" id="118276812"/>
<dbReference type="OrthoDB" id="7102223at2759"/>
<accession>A0A9R0DWG0</accession>
<dbReference type="InterPro" id="IPR036880">
    <property type="entry name" value="Kunitz_BPTI_sf"/>
</dbReference>
<keyword evidence="2" id="KW-1185">Reference proteome</keyword>